<feature type="transmembrane region" description="Helical" evidence="2">
    <location>
        <begin position="12"/>
        <end position="33"/>
    </location>
</feature>
<dbReference type="EMBL" id="CP002056">
    <property type="protein sequence ID" value="ADI29660.1"/>
    <property type="molecule type" value="Genomic_DNA"/>
</dbReference>
<organism evidence="3 4">
    <name type="scientific">Methylotenera versatilis (strain 301)</name>
    <dbReference type="NCBI Taxonomy" id="666681"/>
    <lineage>
        <taxon>Bacteria</taxon>
        <taxon>Pseudomonadati</taxon>
        <taxon>Pseudomonadota</taxon>
        <taxon>Betaproteobacteria</taxon>
        <taxon>Nitrosomonadales</taxon>
        <taxon>Methylophilaceae</taxon>
        <taxon>Methylotenera</taxon>
    </lineage>
</organism>
<feature type="region of interest" description="Disordered" evidence="1">
    <location>
        <begin position="90"/>
        <end position="111"/>
    </location>
</feature>
<keyword evidence="4" id="KW-1185">Reference proteome</keyword>
<dbReference type="eggNOG" id="COG4967">
    <property type="taxonomic scope" value="Bacteria"/>
</dbReference>
<keyword evidence="2" id="KW-0472">Membrane</keyword>
<evidence type="ECO:0008006" key="5">
    <source>
        <dbReference type="Google" id="ProtNLM"/>
    </source>
</evidence>
<reference evidence="4" key="1">
    <citation type="submission" date="2010-05" db="EMBL/GenBank/DDBJ databases">
        <title>Complete sequence of Methylotenera sp. 301.</title>
        <authorList>
            <person name="Lucas S."/>
            <person name="Copeland A."/>
            <person name="Lapidus A."/>
            <person name="Cheng J.-F."/>
            <person name="Bruce D."/>
            <person name="Goodwin L."/>
            <person name="Pitluck S."/>
            <person name="Clum A."/>
            <person name="Land M."/>
            <person name="Hauser L."/>
            <person name="Kyrpides N."/>
            <person name="Ivanova N."/>
            <person name="Chistoservova L."/>
            <person name="Kalyuzhnaya M."/>
            <person name="Woyke T."/>
        </authorList>
    </citation>
    <scope>NUCLEOTIDE SEQUENCE [LARGE SCALE GENOMIC DNA]</scope>
    <source>
        <strain evidence="4">301</strain>
    </source>
</reference>
<proteinExistence type="predicted"/>
<keyword evidence="2" id="KW-0812">Transmembrane</keyword>
<evidence type="ECO:0000256" key="1">
    <source>
        <dbReference type="SAM" id="MobiDB-lite"/>
    </source>
</evidence>
<evidence type="ECO:0000256" key="2">
    <source>
        <dbReference type="SAM" id="Phobius"/>
    </source>
</evidence>
<evidence type="ECO:0000313" key="4">
    <source>
        <dbReference type="Proteomes" id="UP000000383"/>
    </source>
</evidence>
<dbReference type="OrthoDB" id="8759523at2"/>
<dbReference type="STRING" id="666681.M301_1277"/>
<evidence type="ECO:0000313" key="3">
    <source>
        <dbReference type="EMBL" id="ADI29660.1"/>
    </source>
</evidence>
<protein>
    <recommendedName>
        <fullName evidence="5">MSHA pilin protein MshD</fullName>
    </recommendedName>
</protein>
<name>D7DHX5_METV0</name>
<sequence length="204" mass="21121">MYVNREKRFQLGVTLVELVVFMVIVSVALVGVLKVLEITNKGSVDPLVRKQAISIAESLLLEIEQQSFTLCDPEDPNAATAVTTADCTGGAASSQDKGGAALTSPSPNSESRYSAINPFDNVADYGGFAMPDANCAGICSPGNSTPLAGLGAYSATVTVTRVGGAAPFAGFPLSAVLQIAVRVTGPANTDVTLTGYRFRYAPNI</sequence>
<dbReference type="Proteomes" id="UP000000383">
    <property type="component" value="Chromosome"/>
</dbReference>
<dbReference type="RefSeq" id="WP_013147974.1">
    <property type="nucleotide sequence ID" value="NC_014207.1"/>
</dbReference>
<dbReference type="AlphaFoldDB" id="D7DHX5"/>
<keyword evidence="2" id="KW-1133">Transmembrane helix</keyword>
<gene>
    <name evidence="3" type="ordered locus">M301_1277</name>
</gene>
<dbReference type="HOGENOM" id="CLU_110706_1_0_4"/>
<reference evidence="3 4" key="2">
    <citation type="journal article" date="2011" name="J. Bacteriol.">
        <title>Genomes of three methylotrophs from a single niche uncover genetic and metabolic divergence of Methylophilaceae.</title>
        <authorList>
            <person name="Lapidus A."/>
            <person name="Clum A."/>
            <person name="Labutti K."/>
            <person name="Kaluzhnaya M.G."/>
            <person name="Lim S."/>
            <person name="Beck D.A."/>
            <person name="Glavina Del Rio T."/>
            <person name="Nolan M."/>
            <person name="Mavromatis K."/>
            <person name="Huntemann M."/>
            <person name="Lucas S."/>
            <person name="Lidstrom M.E."/>
            <person name="Ivanova N."/>
            <person name="Chistoserdova L."/>
        </authorList>
    </citation>
    <scope>NUCLEOTIDE SEQUENCE [LARGE SCALE GENOMIC DNA]</scope>
    <source>
        <strain evidence="3 4">301</strain>
    </source>
</reference>
<accession>D7DHX5</accession>
<dbReference type="KEGG" id="meh:M301_1277"/>